<name>A0A0J6WZX6_9FIRM</name>
<keyword evidence="2 3" id="KW-0808">Transferase</keyword>
<dbReference type="SUPFAM" id="SSF100950">
    <property type="entry name" value="NagB/RpiA/CoA transferase-like"/>
    <property type="match status" value="1"/>
</dbReference>
<reference evidence="3 4" key="1">
    <citation type="submission" date="2015-06" db="EMBL/GenBank/DDBJ databases">
        <title>Draft genome sequence of beer spoilage bacterium Megasphaera cerevisiae type strain 20462.</title>
        <authorList>
            <person name="Kutumbaka K."/>
            <person name="Pasmowitz J."/>
            <person name="Mategko J."/>
            <person name="Reyes D."/>
            <person name="Friedrich A."/>
            <person name="Han S."/>
            <person name="Martens-Habbena W."/>
            <person name="Neal-McKinney J."/>
            <person name="Janagama H.K."/>
            <person name="Nadala C."/>
            <person name="Samadpour M."/>
        </authorList>
    </citation>
    <scope>NUCLEOTIDE SEQUENCE [LARGE SCALE GENOMIC DNA]</scope>
    <source>
        <strain evidence="3 4">DSM 20462</strain>
    </source>
</reference>
<dbReference type="Gene3D" id="3.40.1080.10">
    <property type="entry name" value="Glutaconate Coenzyme A-transferase"/>
    <property type="match status" value="1"/>
</dbReference>
<dbReference type="EMBL" id="LEKT01000005">
    <property type="protein sequence ID" value="KMO87447.1"/>
    <property type="molecule type" value="Genomic_DNA"/>
</dbReference>
<dbReference type="GO" id="GO:0008260">
    <property type="term" value="F:succinyl-CoA:3-oxo-acid CoA-transferase activity"/>
    <property type="evidence" value="ECO:0007669"/>
    <property type="project" value="TreeGrafter"/>
</dbReference>
<sequence>MDFRERIARRAALELHDGEYVNLGFGIPTAIANFIPPGIEVILQTENGCLAFGGTPYVGKEDSDVANAGGQPITLVKGSAVFDSTVAFAMIRGGHMDSAFLGALEVDQEGNIANWALPLAPGRYSPGPGGAVDLVAGTPKVVALLQHANKSGESKIKRHCTLPVTGTGVVKVIITDQAVFYVEKDGLVLKEIIAGETVEDIEKITEASFTVAEDICEYRLS</sequence>
<accession>A0A0J6WZX6</accession>
<dbReference type="PATRIC" id="fig|1122219.3.peg.2066"/>
<keyword evidence="4" id="KW-1185">Reference proteome</keyword>
<comment type="caution">
    <text evidence="3">The sequence shown here is derived from an EMBL/GenBank/DDBJ whole genome shotgun (WGS) entry which is preliminary data.</text>
</comment>
<dbReference type="InterPro" id="IPR012791">
    <property type="entry name" value="3-oxoacid_CoA-transf_B"/>
</dbReference>
<dbReference type="FunCoup" id="A0A0J6WZX6">
    <property type="interactions" value="48"/>
</dbReference>
<dbReference type="Proteomes" id="UP000036503">
    <property type="component" value="Unassembled WGS sequence"/>
</dbReference>
<dbReference type="OrthoDB" id="9778604at2"/>
<dbReference type="STRING" id="39029.BSR42_05085"/>
<dbReference type="InterPro" id="IPR004165">
    <property type="entry name" value="CoA_trans_fam_I"/>
</dbReference>
<dbReference type="NCBIfam" id="TIGR02428">
    <property type="entry name" value="pcaJ_scoB_fam"/>
    <property type="match status" value="1"/>
</dbReference>
<dbReference type="InterPro" id="IPR037171">
    <property type="entry name" value="NagB/RpiA_transferase-like"/>
</dbReference>
<dbReference type="RefSeq" id="WP_048513263.1">
    <property type="nucleotide sequence ID" value="NZ_FUXD01000001.1"/>
</dbReference>
<evidence type="ECO:0000256" key="1">
    <source>
        <dbReference type="ARBA" id="ARBA00007047"/>
    </source>
</evidence>
<evidence type="ECO:0000313" key="4">
    <source>
        <dbReference type="Proteomes" id="UP000036503"/>
    </source>
</evidence>
<dbReference type="PANTHER" id="PTHR13707">
    <property type="entry name" value="KETOACID-COENZYME A TRANSFERASE"/>
    <property type="match status" value="1"/>
</dbReference>
<dbReference type="Pfam" id="PF01144">
    <property type="entry name" value="CoA_trans"/>
    <property type="match status" value="1"/>
</dbReference>
<evidence type="ECO:0000256" key="2">
    <source>
        <dbReference type="ARBA" id="ARBA00022679"/>
    </source>
</evidence>
<proteinExistence type="inferred from homology"/>
<dbReference type="InParanoid" id="A0A0J6WZX6"/>
<dbReference type="PANTHER" id="PTHR13707:SF23">
    <property type="entry name" value="SUCCINYL-COA:3-KETOACID-COENZYME A TRANSFERASE"/>
    <property type="match status" value="1"/>
</dbReference>
<organism evidence="3 4">
    <name type="scientific">Megasphaera cerevisiae DSM 20462</name>
    <dbReference type="NCBI Taxonomy" id="1122219"/>
    <lineage>
        <taxon>Bacteria</taxon>
        <taxon>Bacillati</taxon>
        <taxon>Bacillota</taxon>
        <taxon>Negativicutes</taxon>
        <taxon>Veillonellales</taxon>
        <taxon>Veillonellaceae</taxon>
        <taxon>Megasphaera</taxon>
    </lineage>
</organism>
<gene>
    <name evidence="3" type="ORF">AB840_02535</name>
</gene>
<dbReference type="AlphaFoldDB" id="A0A0J6WZX6"/>
<protein>
    <submittedName>
        <fullName evidence="3">Acetate CoA-transferase</fullName>
    </submittedName>
</protein>
<comment type="similarity">
    <text evidence="1">Belongs to the 3-oxoacid CoA-transferase subunit B family.</text>
</comment>
<dbReference type="SMART" id="SM00882">
    <property type="entry name" value="CoA_trans"/>
    <property type="match status" value="1"/>
</dbReference>
<evidence type="ECO:0000313" key="3">
    <source>
        <dbReference type="EMBL" id="KMO87447.1"/>
    </source>
</evidence>